<evidence type="ECO:0000256" key="4">
    <source>
        <dbReference type="ARBA" id="ARBA00011218"/>
    </source>
</evidence>
<dbReference type="CDD" id="cd01572">
    <property type="entry name" value="QPRTase"/>
    <property type="match status" value="1"/>
</dbReference>
<evidence type="ECO:0000256" key="6">
    <source>
        <dbReference type="ARBA" id="ARBA00020990"/>
    </source>
</evidence>
<comment type="subunit">
    <text evidence="4">Hexamer formed by 3 homodimers.</text>
</comment>
<accession>A0A6B8VDU8</accession>
<dbReference type="UniPathway" id="UPA00253">
    <property type="reaction ID" value="UER00331"/>
</dbReference>
<dbReference type="EMBL" id="CP046452">
    <property type="protein sequence ID" value="QGU02343.1"/>
    <property type="molecule type" value="Genomic_DNA"/>
</dbReference>
<evidence type="ECO:0000256" key="1">
    <source>
        <dbReference type="ARBA" id="ARBA00003237"/>
    </source>
</evidence>
<dbReference type="Proteomes" id="UP000427071">
    <property type="component" value="Chromosome"/>
</dbReference>
<dbReference type="PIRSF" id="PIRSF006250">
    <property type="entry name" value="NadC_ModD"/>
    <property type="match status" value="1"/>
</dbReference>
<comment type="function">
    <text evidence="1">Involved in the catabolism of quinolinic acid (QA).</text>
</comment>
<dbReference type="SUPFAM" id="SSF51690">
    <property type="entry name" value="Nicotinate/Quinolinate PRTase C-terminal domain-like"/>
    <property type="match status" value="1"/>
</dbReference>
<evidence type="ECO:0000256" key="5">
    <source>
        <dbReference type="ARBA" id="ARBA00011944"/>
    </source>
</evidence>
<name>A0A6B8VDU8_9CORY</name>
<keyword evidence="9 13" id="KW-0808">Transferase</keyword>
<dbReference type="Gene3D" id="3.90.1170.20">
    <property type="entry name" value="Quinolinate phosphoribosyl transferase, N-terminal domain"/>
    <property type="match status" value="1"/>
</dbReference>
<evidence type="ECO:0000256" key="13">
    <source>
        <dbReference type="PIRNR" id="PIRNR006250"/>
    </source>
</evidence>
<evidence type="ECO:0000256" key="12">
    <source>
        <dbReference type="ARBA" id="ARBA00069173"/>
    </source>
</evidence>
<dbReference type="GO" id="GO:0005737">
    <property type="term" value="C:cytoplasm"/>
    <property type="evidence" value="ECO:0007669"/>
    <property type="project" value="TreeGrafter"/>
</dbReference>
<evidence type="ECO:0000256" key="10">
    <source>
        <dbReference type="ARBA" id="ARBA00033102"/>
    </source>
</evidence>
<dbReference type="Pfam" id="PF02749">
    <property type="entry name" value="QRPTase_N"/>
    <property type="match status" value="1"/>
</dbReference>
<dbReference type="PANTHER" id="PTHR32179">
    <property type="entry name" value="NICOTINATE-NUCLEOTIDE PYROPHOSPHORYLASE [CARBOXYLATING]"/>
    <property type="match status" value="1"/>
</dbReference>
<dbReference type="InterPro" id="IPR013785">
    <property type="entry name" value="Aldolase_TIM"/>
</dbReference>
<dbReference type="InterPro" id="IPR027277">
    <property type="entry name" value="NadC/ModD"/>
</dbReference>
<evidence type="ECO:0000256" key="9">
    <source>
        <dbReference type="ARBA" id="ARBA00022679"/>
    </source>
</evidence>
<feature type="domain" description="Quinolinate phosphoribosyl transferase N-terminal" evidence="15">
    <location>
        <begin position="28"/>
        <end position="115"/>
    </location>
</feature>
<evidence type="ECO:0000313" key="17">
    <source>
        <dbReference type="Proteomes" id="UP000427071"/>
    </source>
</evidence>
<evidence type="ECO:0000256" key="2">
    <source>
        <dbReference type="ARBA" id="ARBA00004893"/>
    </source>
</evidence>
<comment type="similarity">
    <text evidence="3 13">Belongs to the NadC/ModD family.</text>
</comment>
<dbReference type="InterPro" id="IPR004393">
    <property type="entry name" value="NadC"/>
</dbReference>
<proteinExistence type="inferred from homology"/>
<dbReference type="GO" id="GO:0034213">
    <property type="term" value="P:quinolinate catabolic process"/>
    <property type="evidence" value="ECO:0007669"/>
    <property type="project" value="TreeGrafter"/>
</dbReference>
<dbReference type="InterPro" id="IPR036068">
    <property type="entry name" value="Nicotinate_pribotase-like_C"/>
</dbReference>
<dbReference type="RefSeq" id="WP_156192673.1">
    <property type="nucleotide sequence ID" value="NZ_CP046452.1"/>
</dbReference>
<evidence type="ECO:0000256" key="8">
    <source>
        <dbReference type="ARBA" id="ARBA00022676"/>
    </source>
</evidence>
<protein>
    <recommendedName>
        <fullName evidence="6">Nicotinate-nucleotide pyrophosphorylase [carboxylating]</fullName>
        <ecNumber evidence="5">2.4.2.19</ecNumber>
    </recommendedName>
    <alternativeName>
        <fullName evidence="12">Probable nicotinate-nucleotide pyrophosphorylase [carboxylating]</fullName>
    </alternativeName>
    <alternativeName>
        <fullName evidence="10">Quinolinate phosphoribosyltransferase [decarboxylating]</fullName>
    </alternativeName>
</protein>
<reference evidence="17" key="1">
    <citation type="submission" date="2019-11" db="EMBL/GenBank/DDBJ databases">
        <title>Complete genome sequence of Corynebacterium kalinowskii 1959, a novel Corynebacterium species isolated from soil of a small paddock in Vilsendorf, Germany.</title>
        <authorList>
            <person name="Schaffert L."/>
            <person name="Ruwe M."/>
            <person name="Milse J."/>
            <person name="Hanuschka K."/>
            <person name="Ortseifen V."/>
            <person name="Droste J."/>
            <person name="Brandt D."/>
            <person name="Schlueter L."/>
            <person name="Kutter Y."/>
            <person name="Vinke S."/>
            <person name="Viehoefer P."/>
            <person name="Jacob L."/>
            <person name="Luebke N.-C."/>
            <person name="Schulte-Berndt E."/>
            <person name="Hain C."/>
            <person name="Linder M."/>
            <person name="Schmidt P."/>
            <person name="Wollenschlaeger L."/>
            <person name="Luttermann T."/>
            <person name="Thieme E."/>
            <person name="Hassa J."/>
            <person name="Haak M."/>
            <person name="Wittchen M."/>
            <person name="Mentz A."/>
            <person name="Persicke M."/>
            <person name="Busche T."/>
            <person name="Ruckert C."/>
        </authorList>
    </citation>
    <scope>NUCLEOTIDE SEQUENCE [LARGE SCALE GENOMIC DNA]</scope>
    <source>
        <strain evidence="17">1959</strain>
    </source>
</reference>
<sequence>MPDFGLDLADARKVIRVALDEDLAYGPDITTFATVGSTQRSRAKVVSREHGTIAGGALIAEVIALVSENSDFTVNLLKQDGDTVAPGEAVAEIECPTRVLLTAERTLLNLLTHLSGIATATSAWVEEVAGTKAKIRDSRKTLPMLRKLQKYAVRAGGGENHRMGLGDRAMIKDNHVVAAGSVVEALRCVRLEFPDVWCEVEVDTLAQLDELLTESPDEILLDNFDLWEVQVAVQRRNALSPETLLEVSGGLILEQAAEYANCGIDYLAVGALTHSVRTLDLGLDFD</sequence>
<dbReference type="KEGG" id="ckw:CKALI_07405"/>
<dbReference type="InterPro" id="IPR022412">
    <property type="entry name" value="Quinolinate_PRibosylTrfase_N"/>
</dbReference>
<dbReference type="Pfam" id="PF01729">
    <property type="entry name" value="QRPTase_C"/>
    <property type="match status" value="1"/>
</dbReference>
<feature type="domain" description="Quinolinate phosphoribosyl transferase C-terminal" evidence="14">
    <location>
        <begin position="117"/>
        <end position="284"/>
    </location>
</feature>
<keyword evidence="17" id="KW-1185">Reference proteome</keyword>
<dbReference type="SUPFAM" id="SSF54675">
    <property type="entry name" value="Nicotinate/Quinolinate PRTase N-terminal domain-like"/>
    <property type="match status" value="1"/>
</dbReference>
<dbReference type="InterPro" id="IPR037128">
    <property type="entry name" value="Quinolinate_PRibosylTase_N_sf"/>
</dbReference>
<evidence type="ECO:0000259" key="15">
    <source>
        <dbReference type="Pfam" id="PF02749"/>
    </source>
</evidence>
<dbReference type="Gene3D" id="3.20.20.70">
    <property type="entry name" value="Aldolase class I"/>
    <property type="match status" value="1"/>
</dbReference>
<keyword evidence="7" id="KW-0662">Pyridine nucleotide biosynthesis</keyword>
<dbReference type="PANTHER" id="PTHR32179:SF3">
    <property type="entry name" value="NICOTINATE-NUCLEOTIDE PYROPHOSPHORYLASE [CARBOXYLATING]"/>
    <property type="match status" value="1"/>
</dbReference>
<evidence type="ECO:0000259" key="14">
    <source>
        <dbReference type="Pfam" id="PF01729"/>
    </source>
</evidence>
<evidence type="ECO:0000256" key="3">
    <source>
        <dbReference type="ARBA" id="ARBA00009400"/>
    </source>
</evidence>
<evidence type="ECO:0000313" key="16">
    <source>
        <dbReference type="EMBL" id="QGU02343.1"/>
    </source>
</evidence>
<dbReference type="AlphaFoldDB" id="A0A6B8VDU8"/>
<keyword evidence="8 13" id="KW-0328">Glycosyltransferase</keyword>
<gene>
    <name evidence="16" type="primary">nadC</name>
    <name evidence="16" type="ORF">CKALI_07405</name>
</gene>
<organism evidence="16 17">
    <name type="scientific">Corynebacterium kalinowskii</name>
    <dbReference type="NCBI Taxonomy" id="2675216"/>
    <lineage>
        <taxon>Bacteria</taxon>
        <taxon>Bacillati</taxon>
        <taxon>Actinomycetota</taxon>
        <taxon>Actinomycetes</taxon>
        <taxon>Mycobacteriales</taxon>
        <taxon>Corynebacteriaceae</taxon>
        <taxon>Corynebacterium</taxon>
    </lineage>
</organism>
<dbReference type="GO" id="GO:0004514">
    <property type="term" value="F:nicotinate-nucleotide diphosphorylase (carboxylating) activity"/>
    <property type="evidence" value="ECO:0007669"/>
    <property type="project" value="UniProtKB-EC"/>
</dbReference>
<dbReference type="EC" id="2.4.2.19" evidence="5"/>
<evidence type="ECO:0000256" key="11">
    <source>
        <dbReference type="ARBA" id="ARBA00047445"/>
    </source>
</evidence>
<dbReference type="FunFam" id="3.90.1170.20:FF:000001">
    <property type="entry name" value="Nicotinate-nucleotide diphosphorylase (Carboxylating)"/>
    <property type="match status" value="1"/>
</dbReference>
<dbReference type="NCBIfam" id="TIGR00078">
    <property type="entry name" value="nadC"/>
    <property type="match status" value="1"/>
</dbReference>
<comment type="pathway">
    <text evidence="2">Cofactor biosynthesis; NAD(+) biosynthesis; nicotinate D-ribonucleotide from quinolinate: step 1/1.</text>
</comment>
<dbReference type="FunFam" id="3.20.20.70:FF:000030">
    <property type="entry name" value="Nicotinate-nucleotide pyrophosphorylase, carboxylating"/>
    <property type="match status" value="1"/>
</dbReference>
<comment type="catalytic activity">
    <reaction evidence="11">
        <text>nicotinate beta-D-ribonucleotide + CO2 + diphosphate = quinolinate + 5-phospho-alpha-D-ribose 1-diphosphate + 2 H(+)</text>
        <dbReference type="Rhea" id="RHEA:12733"/>
        <dbReference type="ChEBI" id="CHEBI:15378"/>
        <dbReference type="ChEBI" id="CHEBI:16526"/>
        <dbReference type="ChEBI" id="CHEBI:29959"/>
        <dbReference type="ChEBI" id="CHEBI:33019"/>
        <dbReference type="ChEBI" id="CHEBI:57502"/>
        <dbReference type="ChEBI" id="CHEBI:58017"/>
        <dbReference type="EC" id="2.4.2.19"/>
    </reaction>
</comment>
<dbReference type="InterPro" id="IPR002638">
    <property type="entry name" value="Quinolinate_PRibosylTrfase_C"/>
</dbReference>
<evidence type="ECO:0000256" key="7">
    <source>
        <dbReference type="ARBA" id="ARBA00022642"/>
    </source>
</evidence>
<dbReference type="GO" id="GO:0009435">
    <property type="term" value="P:NAD+ biosynthetic process"/>
    <property type="evidence" value="ECO:0007669"/>
    <property type="project" value="UniProtKB-UniPathway"/>
</dbReference>